<name>A0A2I1EK02_9GLOM</name>
<comment type="caution">
    <text evidence="1">The sequence shown here is derived from an EMBL/GenBank/DDBJ whole genome shotgun (WGS) entry which is preliminary data.</text>
</comment>
<reference evidence="1 2" key="1">
    <citation type="submission" date="2017-10" db="EMBL/GenBank/DDBJ databases">
        <title>Extensive intraspecific genome diversity in a model arbuscular mycorrhizal fungus.</title>
        <authorList>
            <person name="Chen E.C.H."/>
            <person name="Morin E."/>
            <person name="Baudet D."/>
            <person name="Noel J."/>
            <person name="Ndikumana S."/>
            <person name="Charron P."/>
            <person name="St-Onge C."/>
            <person name="Giorgi J."/>
            <person name="Grigoriev I.V."/>
            <person name="Roux C."/>
            <person name="Martin F.M."/>
            <person name="Corradi N."/>
        </authorList>
    </citation>
    <scope>NUCLEOTIDE SEQUENCE [LARGE SCALE GENOMIC DNA]</scope>
    <source>
        <strain evidence="1 2">A1</strain>
    </source>
</reference>
<dbReference type="VEuPathDB" id="FungiDB:RhiirA1_530048"/>
<proteinExistence type="predicted"/>
<gene>
    <name evidence="1" type="ORF">RhiirA1_530048</name>
</gene>
<dbReference type="AlphaFoldDB" id="A0A2I1EK02"/>
<dbReference type="EMBL" id="LLXH01000070">
    <property type="protein sequence ID" value="PKC73908.1"/>
    <property type="molecule type" value="Genomic_DNA"/>
</dbReference>
<dbReference type="Proteomes" id="UP000232688">
    <property type="component" value="Unassembled WGS sequence"/>
</dbReference>
<reference evidence="1 2" key="2">
    <citation type="submission" date="2017-10" db="EMBL/GenBank/DDBJ databases">
        <title>Genome analyses suggest a sexual origin of heterokaryosis in a supposedly ancient asexual fungus.</title>
        <authorList>
            <person name="Corradi N."/>
            <person name="Sedzielewska K."/>
            <person name="Noel J."/>
            <person name="Charron P."/>
            <person name="Farinelli L."/>
            <person name="Marton T."/>
            <person name="Kruger M."/>
            <person name="Pelin A."/>
            <person name="Brachmann A."/>
            <person name="Corradi N."/>
        </authorList>
    </citation>
    <scope>NUCLEOTIDE SEQUENCE [LARGE SCALE GENOMIC DNA]</scope>
    <source>
        <strain evidence="1 2">A1</strain>
    </source>
</reference>
<evidence type="ECO:0000313" key="2">
    <source>
        <dbReference type="Proteomes" id="UP000232688"/>
    </source>
</evidence>
<evidence type="ECO:0000313" key="1">
    <source>
        <dbReference type="EMBL" id="PKC73908.1"/>
    </source>
</evidence>
<sequence length="65" mass="8007">MYVSFEILYKPMNDKLFYRIKITNIRTVIFEISILRLFTRDNLQIFKNDPVTFKKKNLNTRYINN</sequence>
<protein>
    <submittedName>
        <fullName evidence="1">Uncharacterized protein</fullName>
    </submittedName>
</protein>
<accession>A0A2I1EK02</accession>
<organism evidence="1 2">
    <name type="scientific">Rhizophagus irregularis</name>
    <dbReference type="NCBI Taxonomy" id="588596"/>
    <lineage>
        <taxon>Eukaryota</taxon>
        <taxon>Fungi</taxon>
        <taxon>Fungi incertae sedis</taxon>
        <taxon>Mucoromycota</taxon>
        <taxon>Glomeromycotina</taxon>
        <taxon>Glomeromycetes</taxon>
        <taxon>Glomerales</taxon>
        <taxon>Glomeraceae</taxon>
        <taxon>Rhizophagus</taxon>
    </lineage>
</organism>